<feature type="domain" description="TonB-dependent receptor plug" evidence="12">
    <location>
        <begin position="47"/>
        <end position="160"/>
    </location>
</feature>
<feature type="domain" description="TonB-dependent receptor-like beta-barrel" evidence="11">
    <location>
        <begin position="334"/>
        <end position="827"/>
    </location>
</feature>
<keyword evidence="3 8" id="KW-1134">Transmembrane beta strand</keyword>
<evidence type="ECO:0000259" key="11">
    <source>
        <dbReference type="Pfam" id="PF00593"/>
    </source>
</evidence>
<organism evidence="13 14">
    <name type="scientific">Pseudoalteromonas gelatinilytica</name>
    <dbReference type="NCBI Taxonomy" id="1703256"/>
    <lineage>
        <taxon>Bacteria</taxon>
        <taxon>Pseudomonadati</taxon>
        <taxon>Pseudomonadota</taxon>
        <taxon>Gammaproteobacteria</taxon>
        <taxon>Alteromonadales</taxon>
        <taxon>Pseudoalteromonadaceae</taxon>
        <taxon>Pseudoalteromonas</taxon>
    </lineage>
</organism>
<sequence length="863" mass="93262">MKKSILGLAVVSAIPMFSSMQVLAADDAAESIEKIQVTGSRIKRTDMETSSPVTLIGADDIKAMGASSIDGVLQKMTAASGAMTNPAVNNGSGGNARVDLRGLGAQRTLVLVNGRRMINSGTGAASTVDLNTIPVSMIKQVEVLKDGASAVYGTDAVAGVVNIILKDDFEGLDMNLNGAITGEGDADETSFDITMGSSFDRGNVVIGLQYTDRGDASQADRDFSDCPIEEDYENGSFYCGGSSYTPFGHVWAENASLQGQADGEWHDFTSAGDAYNYSATSYLYTPMRRLNLTGIGHFDLTDDTRLVSEFTYSKRWSTQQMAPQPVWFDFTYDAATMGNSLLSHGVADGEEISYGRRMTDVGPRGYEQVVDTVRAVVGLDGAFDNGWGWDTSVVFGRNDSVDRATNLLNMGSIQDAIEAGDFNPLNQSDWSGSNLAQYNYTENNSGGSQLLVISAGLNGEVMELPAGYVGFAAGIERREEKAWYVPDSLTSQGLANDPRVEPTGGRFDVNEAYVEFAVPLLADAPFAQMVDLSAAVRAFDYSTFGSDETWKLGLTWRVNDELMLRAVRSTAFRAPTVSELYQGKSPSFEQVSFPGAQDQAEVTVGGNDQLTPELADTVTAGFVYAPEWLDGFSMTVDYYEIEIENSISSVNNQYIVENCLDATTGAYKNQDTALCQSSAINFNQSTGRISFNNQLQNIGNESTKGYDVNFKYAFEAAGLNWRTGLDVTILDEYIVDSGTSTIDYTGLVTSGIGSYAKVKSNFTLNASGDNWDAQYQARMIDGLDSYSCLADDSECLVPSVGTVVYHDISGSYIMNDTVSFSAGVNNLFDKQAPYYSGNNDSNTDPYTYDVLGRRFFAGMNIKF</sequence>
<feature type="chain" id="PRO_5017403996" evidence="10">
    <location>
        <begin position="25"/>
        <end position="863"/>
    </location>
</feature>
<dbReference type="InterPro" id="IPR036942">
    <property type="entry name" value="Beta-barrel_TonB_sf"/>
</dbReference>
<keyword evidence="6 8" id="KW-0472">Membrane</keyword>
<dbReference type="InterPro" id="IPR000531">
    <property type="entry name" value="Beta-barrel_TonB"/>
</dbReference>
<dbReference type="RefSeq" id="WP_119851688.1">
    <property type="nucleotide sequence ID" value="NZ_QYSE01000001.1"/>
</dbReference>
<dbReference type="Gene3D" id="2.170.130.10">
    <property type="entry name" value="TonB-dependent receptor, plug domain"/>
    <property type="match status" value="1"/>
</dbReference>
<keyword evidence="4 8" id="KW-0812">Transmembrane</keyword>
<dbReference type="Proteomes" id="UP000265938">
    <property type="component" value="Unassembled WGS sequence"/>
</dbReference>
<evidence type="ECO:0000256" key="9">
    <source>
        <dbReference type="RuleBase" id="RU003357"/>
    </source>
</evidence>
<dbReference type="GO" id="GO:0009279">
    <property type="term" value="C:cell outer membrane"/>
    <property type="evidence" value="ECO:0007669"/>
    <property type="project" value="UniProtKB-SubCell"/>
</dbReference>
<dbReference type="PANTHER" id="PTHR47234">
    <property type="match status" value="1"/>
</dbReference>
<evidence type="ECO:0000256" key="4">
    <source>
        <dbReference type="ARBA" id="ARBA00022692"/>
    </source>
</evidence>
<dbReference type="PANTHER" id="PTHR47234:SF2">
    <property type="entry name" value="TONB-DEPENDENT RECEPTOR"/>
    <property type="match status" value="1"/>
</dbReference>
<reference evidence="13 14" key="1">
    <citation type="submission" date="2018-09" db="EMBL/GenBank/DDBJ databases">
        <title>Identification of marine bacteria producing industrial enzymes.</title>
        <authorList>
            <person name="Cheng T.H."/>
            <person name="Saidin J."/>
            <person name="Muhd D.D."/>
            <person name="Isa M.N.M."/>
            <person name="Bakar M.F.A."/>
            <person name="Ismail N."/>
        </authorList>
    </citation>
    <scope>NUCLEOTIDE SEQUENCE [LARGE SCALE GENOMIC DNA]</scope>
    <source>
        <strain evidence="13 14">MNAD 1.6</strain>
    </source>
</reference>
<evidence type="ECO:0000259" key="12">
    <source>
        <dbReference type="Pfam" id="PF07715"/>
    </source>
</evidence>
<evidence type="ECO:0000256" key="8">
    <source>
        <dbReference type="PROSITE-ProRule" id="PRU01360"/>
    </source>
</evidence>
<keyword evidence="2 8" id="KW-0813">Transport</keyword>
<comment type="subcellular location">
    <subcellularLocation>
        <location evidence="1 8">Cell outer membrane</location>
        <topology evidence="1 8">Multi-pass membrane protein</topology>
    </subcellularLocation>
</comment>
<evidence type="ECO:0000313" key="14">
    <source>
        <dbReference type="Proteomes" id="UP000265938"/>
    </source>
</evidence>
<dbReference type="Pfam" id="PF07715">
    <property type="entry name" value="Plug"/>
    <property type="match status" value="1"/>
</dbReference>
<dbReference type="Gene3D" id="2.40.170.20">
    <property type="entry name" value="TonB-dependent receptor, beta-barrel domain"/>
    <property type="match status" value="1"/>
</dbReference>
<protein>
    <submittedName>
        <fullName evidence="13">TonB-dependent receptor</fullName>
    </submittedName>
</protein>
<dbReference type="Pfam" id="PF00593">
    <property type="entry name" value="TonB_dep_Rec_b-barrel"/>
    <property type="match status" value="1"/>
</dbReference>
<dbReference type="CDD" id="cd01347">
    <property type="entry name" value="ligand_gated_channel"/>
    <property type="match status" value="1"/>
</dbReference>
<evidence type="ECO:0000256" key="10">
    <source>
        <dbReference type="SAM" id="SignalP"/>
    </source>
</evidence>
<dbReference type="InterPro" id="IPR037066">
    <property type="entry name" value="Plug_dom_sf"/>
</dbReference>
<dbReference type="SUPFAM" id="SSF56935">
    <property type="entry name" value="Porins"/>
    <property type="match status" value="1"/>
</dbReference>
<evidence type="ECO:0000313" key="13">
    <source>
        <dbReference type="EMBL" id="RJF36648.1"/>
    </source>
</evidence>
<dbReference type="EMBL" id="QYSE01000001">
    <property type="protein sequence ID" value="RJF36648.1"/>
    <property type="molecule type" value="Genomic_DNA"/>
</dbReference>
<keyword evidence="10" id="KW-0732">Signal</keyword>
<keyword evidence="7 8" id="KW-0998">Cell outer membrane</keyword>
<evidence type="ECO:0000256" key="2">
    <source>
        <dbReference type="ARBA" id="ARBA00022448"/>
    </source>
</evidence>
<evidence type="ECO:0000256" key="1">
    <source>
        <dbReference type="ARBA" id="ARBA00004571"/>
    </source>
</evidence>
<dbReference type="AlphaFoldDB" id="A0A3A3F349"/>
<gene>
    <name evidence="13" type="ORF">D4741_00795</name>
</gene>
<feature type="signal peptide" evidence="10">
    <location>
        <begin position="1"/>
        <end position="24"/>
    </location>
</feature>
<evidence type="ECO:0000256" key="3">
    <source>
        <dbReference type="ARBA" id="ARBA00022452"/>
    </source>
</evidence>
<proteinExistence type="inferred from homology"/>
<dbReference type="InterPro" id="IPR039426">
    <property type="entry name" value="TonB-dep_rcpt-like"/>
</dbReference>
<comment type="similarity">
    <text evidence="8 9">Belongs to the TonB-dependent receptor family.</text>
</comment>
<keyword evidence="5 9" id="KW-0798">TonB box</keyword>
<evidence type="ECO:0000256" key="5">
    <source>
        <dbReference type="ARBA" id="ARBA00023077"/>
    </source>
</evidence>
<comment type="caution">
    <text evidence="13">The sequence shown here is derived from an EMBL/GenBank/DDBJ whole genome shotgun (WGS) entry which is preliminary data.</text>
</comment>
<keyword evidence="13" id="KW-0675">Receptor</keyword>
<accession>A0A3A3F349</accession>
<evidence type="ECO:0000256" key="7">
    <source>
        <dbReference type="ARBA" id="ARBA00023237"/>
    </source>
</evidence>
<dbReference type="InterPro" id="IPR012910">
    <property type="entry name" value="Plug_dom"/>
</dbReference>
<dbReference type="PROSITE" id="PS52016">
    <property type="entry name" value="TONB_DEPENDENT_REC_3"/>
    <property type="match status" value="1"/>
</dbReference>
<evidence type="ECO:0000256" key="6">
    <source>
        <dbReference type="ARBA" id="ARBA00023136"/>
    </source>
</evidence>
<name>A0A3A3F349_9GAMM</name>